<dbReference type="FunFam" id="3.40.50.970:FF:000001">
    <property type="entry name" value="Pyruvate dehydrogenase E1 beta subunit"/>
    <property type="match status" value="1"/>
</dbReference>
<dbReference type="PANTHER" id="PTHR42980:SF1">
    <property type="entry name" value="2-OXOISOVALERATE DEHYDROGENASE SUBUNIT BETA, MITOCHONDRIAL"/>
    <property type="match status" value="1"/>
</dbReference>
<dbReference type="CDD" id="cd07036">
    <property type="entry name" value="TPP_PYR_E1-PDHc-beta_like"/>
    <property type="match status" value="1"/>
</dbReference>
<dbReference type="SUPFAM" id="SSF52922">
    <property type="entry name" value="TK C-terminal domain-like"/>
    <property type="match status" value="1"/>
</dbReference>
<evidence type="ECO:0000256" key="1">
    <source>
        <dbReference type="ARBA" id="ARBA00001964"/>
    </source>
</evidence>
<dbReference type="GO" id="GO:0003863">
    <property type="term" value="F:branched-chain 2-oxo acid dehydrogenase activity"/>
    <property type="evidence" value="ECO:0007669"/>
    <property type="project" value="UniProtKB-EC"/>
</dbReference>
<dbReference type="PANTHER" id="PTHR42980">
    <property type="entry name" value="2-OXOISOVALERATE DEHYDROGENASE SUBUNIT BETA-RELATED"/>
    <property type="match status" value="1"/>
</dbReference>
<evidence type="ECO:0000256" key="3">
    <source>
        <dbReference type="ARBA" id="ARBA00022723"/>
    </source>
</evidence>
<evidence type="ECO:0000313" key="10">
    <source>
        <dbReference type="Proteomes" id="UP001301350"/>
    </source>
</evidence>
<proteinExistence type="predicted"/>
<dbReference type="Proteomes" id="UP001301350">
    <property type="component" value="Unassembled WGS sequence"/>
</dbReference>
<dbReference type="GO" id="GO:0007584">
    <property type="term" value="P:response to nutrient"/>
    <property type="evidence" value="ECO:0007669"/>
    <property type="project" value="TreeGrafter"/>
</dbReference>
<dbReference type="InterPro" id="IPR033248">
    <property type="entry name" value="Transketolase_C"/>
</dbReference>
<comment type="cofactor">
    <cofactor evidence="1">
        <name>thiamine diphosphate</name>
        <dbReference type="ChEBI" id="CHEBI:58937"/>
    </cofactor>
</comment>
<dbReference type="FunFam" id="3.40.50.920:FF:000001">
    <property type="entry name" value="Pyruvate dehydrogenase E1 beta subunit"/>
    <property type="match status" value="1"/>
</dbReference>
<dbReference type="GO" id="GO:0046872">
    <property type="term" value="F:metal ion binding"/>
    <property type="evidence" value="ECO:0007669"/>
    <property type="project" value="UniProtKB-KW"/>
</dbReference>
<evidence type="ECO:0000256" key="7">
    <source>
        <dbReference type="SAM" id="MobiDB-lite"/>
    </source>
</evidence>
<dbReference type="EC" id="1.2.4.4" evidence="2"/>
<dbReference type="Pfam" id="PF02780">
    <property type="entry name" value="Transketolase_C"/>
    <property type="match status" value="1"/>
</dbReference>
<keyword evidence="4" id="KW-0630">Potassium</keyword>
<dbReference type="SUPFAM" id="SSF52518">
    <property type="entry name" value="Thiamin diphosphate-binding fold (THDP-binding)"/>
    <property type="match status" value="1"/>
</dbReference>
<dbReference type="SMART" id="SM00861">
    <property type="entry name" value="Transket_pyr"/>
    <property type="match status" value="1"/>
</dbReference>
<evidence type="ECO:0000256" key="5">
    <source>
        <dbReference type="ARBA" id="ARBA00023002"/>
    </source>
</evidence>
<dbReference type="Gene3D" id="3.40.50.970">
    <property type="match status" value="1"/>
</dbReference>
<dbReference type="Gene3D" id="3.40.50.920">
    <property type="match status" value="1"/>
</dbReference>
<accession>A0AAV9IS80</accession>
<keyword evidence="3" id="KW-0479">Metal-binding</keyword>
<feature type="domain" description="Transketolase-like pyrimidine-binding" evidence="8">
    <location>
        <begin position="57"/>
        <end position="232"/>
    </location>
</feature>
<dbReference type="GO" id="GO:0009083">
    <property type="term" value="P:branched-chain amino acid catabolic process"/>
    <property type="evidence" value="ECO:0007669"/>
    <property type="project" value="TreeGrafter"/>
</dbReference>
<protein>
    <recommendedName>
        <fullName evidence="2">3-methyl-2-oxobutanoate dehydrogenase (2-methylpropanoyl-transferring)</fullName>
        <ecNumber evidence="2">1.2.4.4</ecNumber>
    </recommendedName>
</protein>
<dbReference type="EMBL" id="JANCYW010000003">
    <property type="protein sequence ID" value="KAK4534946.1"/>
    <property type="molecule type" value="Genomic_DNA"/>
</dbReference>
<organism evidence="9 10">
    <name type="scientific">Cyanidium caldarium</name>
    <name type="common">Red alga</name>
    <dbReference type="NCBI Taxonomy" id="2771"/>
    <lineage>
        <taxon>Eukaryota</taxon>
        <taxon>Rhodophyta</taxon>
        <taxon>Bangiophyceae</taxon>
        <taxon>Cyanidiales</taxon>
        <taxon>Cyanidiaceae</taxon>
        <taxon>Cyanidium</taxon>
    </lineage>
</organism>
<evidence type="ECO:0000259" key="8">
    <source>
        <dbReference type="SMART" id="SM00861"/>
    </source>
</evidence>
<keyword evidence="10" id="KW-1185">Reference proteome</keyword>
<sequence>MTTLHRAWSLCRRAPNLATGMPLTLLRHPRPPDLPSRRPLHAEAAPMSPSSSDTERMNLFMAVQSAMAVALETDPKVLVFGEDVAFGGVFRCTMGLRERFGPHRVFNTPLSEQGIAGFAAGLAAMSYRPVAEIQFADYMYPAFDQVVNEIAKYRYRSGGQFHCGGLVLRAPYGAVGHGGHYHSQSPEAYFVHTAGLKVVIPRDPVTAKGLLLQSIREDDPVIFLEPKVLYRAAVAQVPRGDFTVPLGEAQVLRPGRDITLVGYGAQVQVLLEAAQRAHQEDGIDCEVIDLMTLLPWDERTVVESVRRTGRCIVSHEAPVTGGFGAEVAARIQQECFLSLECPVRRVCGYDMPFPLVHEKMYVPSAHKVIDEVRLAMNY</sequence>
<dbReference type="InterPro" id="IPR005475">
    <property type="entry name" value="Transketolase-like_Pyr-bd"/>
</dbReference>
<evidence type="ECO:0000256" key="4">
    <source>
        <dbReference type="ARBA" id="ARBA00022958"/>
    </source>
</evidence>
<reference evidence="9 10" key="1">
    <citation type="submission" date="2022-07" db="EMBL/GenBank/DDBJ databases">
        <title>Genome-wide signatures of adaptation to extreme environments.</title>
        <authorList>
            <person name="Cho C.H."/>
            <person name="Yoon H.S."/>
        </authorList>
    </citation>
    <scope>NUCLEOTIDE SEQUENCE [LARGE SCALE GENOMIC DNA]</scope>
    <source>
        <strain evidence="9 10">DBV 063 E5</strain>
    </source>
</reference>
<evidence type="ECO:0000313" key="9">
    <source>
        <dbReference type="EMBL" id="KAK4534946.1"/>
    </source>
</evidence>
<comment type="caution">
    <text evidence="9">The sequence shown here is derived from an EMBL/GenBank/DDBJ whole genome shotgun (WGS) entry which is preliminary data.</text>
</comment>
<comment type="catalytic activity">
    <reaction evidence="6">
        <text>N(6)-[(R)-lipoyl]-L-lysyl-[protein] + 3-methyl-2-oxobutanoate + H(+) = N(6)-[(R)-S(8)-2-methylpropanoyldihydrolipoyl]-L-lysyl-[protein] + CO2</text>
        <dbReference type="Rhea" id="RHEA:13457"/>
        <dbReference type="Rhea" id="RHEA-COMP:10474"/>
        <dbReference type="Rhea" id="RHEA-COMP:10497"/>
        <dbReference type="ChEBI" id="CHEBI:11851"/>
        <dbReference type="ChEBI" id="CHEBI:15378"/>
        <dbReference type="ChEBI" id="CHEBI:16526"/>
        <dbReference type="ChEBI" id="CHEBI:83099"/>
        <dbReference type="ChEBI" id="CHEBI:83142"/>
        <dbReference type="EC" id="1.2.4.4"/>
    </reaction>
    <physiologicalReaction direction="left-to-right" evidence="6">
        <dbReference type="Rhea" id="RHEA:13458"/>
    </physiologicalReaction>
</comment>
<gene>
    <name evidence="9" type="ORF">CDCA_CDCA03G0971</name>
</gene>
<dbReference type="InterPro" id="IPR029061">
    <property type="entry name" value="THDP-binding"/>
</dbReference>
<evidence type="ECO:0000256" key="2">
    <source>
        <dbReference type="ARBA" id="ARBA00012277"/>
    </source>
</evidence>
<feature type="region of interest" description="Disordered" evidence="7">
    <location>
        <begin position="22"/>
        <end position="53"/>
    </location>
</feature>
<keyword evidence="5" id="KW-0560">Oxidoreductase</keyword>
<dbReference type="AlphaFoldDB" id="A0AAV9IS80"/>
<dbReference type="InterPro" id="IPR009014">
    <property type="entry name" value="Transketo_C/PFOR_II"/>
</dbReference>
<name>A0AAV9IS80_CYACA</name>
<evidence type="ECO:0000256" key="6">
    <source>
        <dbReference type="ARBA" id="ARBA00051764"/>
    </source>
</evidence>
<dbReference type="Pfam" id="PF02779">
    <property type="entry name" value="Transket_pyr"/>
    <property type="match status" value="1"/>
</dbReference>